<evidence type="ECO:0000256" key="3">
    <source>
        <dbReference type="ARBA" id="ARBA00022759"/>
    </source>
</evidence>
<dbReference type="GO" id="GO:0046872">
    <property type="term" value="F:metal ion binding"/>
    <property type="evidence" value="ECO:0007669"/>
    <property type="project" value="UniProtKB-KW"/>
</dbReference>
<protein>
    <recommendedName>
        <fullName evidence="8">S1/P1 Nuclease</fullName>
    </recommendedName>
</protein>
<dbReference type="Pfam" id="PF02265">
    <property type="entry name" value="S1-P1_nuclease"/>
    <property type="match status" value="1"/>
</dbReference>
<comment type="caution">
    <text evidence="7">The sequence shown here is derived from an EMBL/GenBank/DDBJ whole genome shotgun (WGS) entry which is preliminary data.</text>
</comment>
<organism evidence="7">
    <name type="scientific">bioreactor metagenome</name>
    <dbReference type="NCBI Taxonomy" id="1076179"/>
    <lineage>
        <taxon>unclassified sequences</taxon>
        <taxon>metagenomes</taxon>
        <taxon>ecological metagenomes</taxon>
    </lineage>
</organism>
<dbReference type="AlphaFoldDB" id="A0A645HJK8"/>
<keyword evidence="1" id="KW-0540">Nuclease</keyword>
<evidence type="ECO:0000256" key="6">
    <source>
        <dbReference type="ARBA" id="ARBA00023180"/>
    </source>
</evidence>
<dbReference type="GO" id="GO:0003676">
    <property type="term" value="F:nucleic acid binding"/>
    <property type="evidence" value="ECO:0007669"/>
    <property type="project" value="InterPro"/>
</dbReference>
<dbReference type="InterPro" id="IPR003154">
    <property type="entry name" value="S1/P1nuclease"/>
</dbReference>
<accession>A0A645HJK8</accession>
<name>A0A645HJK8_9ZZZZ</name>
<dbReference type="GO" id="GO:0004519">
    <property type="term" value="F:endonuclease activity"/>
    <property type="evidence" value="ECO:0007669"/>
    <property type="project" value="UniProtKB-KW"/>
</dbReference>
<keyword evidence="5" id="KW-1015">Disulfide bond</keyword>
<evidence type="ECO:0000256" key="1">
    <source>
        <dbReference type="ARBA" id="ARBA00022722"/>
    </source>
</evidence>
<gene>
    <name evidence="7" type="ORF">SDC9_186311</name>
</gene>
<evidence type="ECO:0000256" key="2">
    <source>
        <dbReference type="ARBA" id="ARBA00022723"/>
    </source>
</evidence>
<sequence length="161" mass="18010">MLHLCGDLHQPLHASTLLTLDQPKNNGAGGVFQVLDLEGNQTSIHTFWDALPGRDMSYASVTRLANELTAAPELQPASMREYRKHKGVKEWVKESYETAANFGYAEDRVQLVHMADLKSGKVSSNAVPKISDEYAREAHELAKVRWVLAGQRLADQLKKVW</sequence>
<dbReference type="EMBL" id="VSSQ01094223">
    <property type="protein sequence ID" value="MPN38786.1"/>
    <property type="molecule type" value="Genomic_DNA"/>
</dbReference>
<dbReference type="InterPro" id="IPR008947">
    <property type="entry name" value="PLipase_C/P1_nuclease_dom_sf"/>
</dbReference>
<evidence type="ECO:0000313" key="7">
    <source>
        <dbReference type="EMBL" id="MPN38786.1"/>
    </source>
</evidence>
<dbReference type="GO" id="GO:0016788">
    <property type="term" value="F:hydrolase activity, acting on ester bonds"/>
    <property type="evidence" value="ECO:0007669"/>
    <property type="project" value="InterPro"/>
</dbReference>
<dbReference type="Gene3D" id="1.10.575.10">
    <property type="entry name" value="P1 Nuclease"/>
    <property type="match status" value="1"/>
</dbReference>
<evidence type="ECO:0000256" key="5">
    <source>
        <dbReference type="ARBA" id="ARBA00023157"/>
    </source>
</evidence>
<reference evidence="7" key="1">
    <citation type="submission" date="2019-08" db="EMBL/GenBank/DDBJ databases">
        <authorList>
            <person name="Kucharzyk K."/>
            <person name="Murdoch R.W."/>
            <person name="Higgins S."/>
            <person name="Loffler F."/>
        </authorList>
    </citation>
    <scope>NUCLEOTIDE SEQUENCE</scope>
</reference>
<keyword evidence="2" id="KW-0479">Metal-binding</keyword>
<evidence type="ECO:0008006" key="8">
    <source>
        <dbReference type="Google" id="ProtNLM"/>
    </source>
</evidence>
<proteinExistence type="predicted"/>
<keyword evidence="6" id="KW-0325">Glycoprotein</keyword>
<evidence type="ECO:0000256" key="4">
    <source>
        <dbReference type="ARBA" id="ARBA00022801"/>
    </source>
</evidence>
<dbReference type="SUPFAM" id="SSF48537">
    <property type="entry name" value="Phospholipase C/P1 nuclease"/>
    <property type="match status" value="1"/>
</dbReference>
<keyword evidence="4" id="KW-0378">Hydrolase</keyword>
<dbReference type="GO" id="GO:0006308">
    <property type="term" value="P:DNA catabolic process"/>
    <property type="evidence" value="ECO:0007669"/>
    <property type="project" value="InterPro"/>
</dbReference>
<keyword evidence="3" id="KW-0255">Endonuclease</keyword>